<dbReference type="SUPFAM" id="SSF55874">
    <property type="entry name" value="ATPase domain of HSP90 chaperone/DNA topoisomerase II/histidine kinase"/>
    <property type="match status" value="1"/>
</dbReference>
<evidence type="ECO:0000256" key="5">
    <source>
        <dbReference type="ARBA" id="ARBA00023012"/>
    </source>
</evidence>
<feature type="transmembrane region" description="Helical" evidence="6">
    <location>
        <begin position="44"/>
        <end position="64"/>
    </location>
</feature>
<comment type="catalytic activity">
    <reaction evidence="1">
        <text>ATP + protein L-histidine = ADP + protein N-phospho-L-histidine.</text>
        <dbReference type="EC" id="2.7.13.3"/>
    </reaction>
</comment>
<evidence type="ECO:0000256" key="4">
    <source>
        <dbReference type="ARBA" id="ARBA00022777"/>
    </source>
</evidence>
<keyword evidence="4 8" id="KW-0418">Kinase</keyword>
<protein>
    <recommendedName>
        <fullName evidence="2">histidine kinase</fullName>
        <ecNumber evidence="2">2.7.13.3</ecNumber>
    </recommendedName>
</protein>
<dbReference type="Pfam" id="PF07730">
    <property type="entry name" value="HisKA_3"/>
    <property type="match status" value="1"/>
</dbReference>
<dbReference type="InterPro" id="IPR050482">
    <property type="entry name" value="Sensor_HK_TwoCompSys"/>
</dbReference>
<feature type="domain" description="Histidine kinase/HSP90-like ATPase" evidence="7">
    <location>
        <begin position="509"/>
        <end position="607"/>
    </location>
</feature>
<keyword evidence="5" id="KW-0902">Two-component regulatory system</keyword>
<feature type="transmembrane region" description="Helical" evidence="6">
    <location>
        <begin position="76"/>
        <end position="98"/>
    </location>
</feature>
<evidence type="ECO:0000313" key="8">
    <source>
        <dbReference type="EMBL" id="MBS4188088.1"/>
    </source>
</evidence>
<dbReference type="GO" id="GO:0016020">
    <property type="term" value="C:membrane"/>
    <property type="evidence" value="ECO:0007669"/>
    <property type="project" value="InterPro"/>
</dbReference>
<dbReference type="SMART" id="SM00387">
    <property type="entry name" value="HATPase_c"/>
    <property type="match status" value="1"/>
</dbReference>
<dbReference type="InterPro" id="IPR003594">
    <property type="entry name" value="HATPase_dom"/>
</dbReference>
<gene>
    <name evidence="9" type="ORF">KHB02_024870</name>
    <name evidence="8" type="ORF">KHB02_42685</name>
</gene>
<dbReference type="Gene3D" id="1.20.5.1930">
    <property type="match status" value="1"/>
</dbReference>
<keyword evidence="6" id="KW-0812">Transmembrane</keyword>
<feature type="transmembrane region" description="Helical" evidence="6">
    <location>
        <begin position="217"/>
        <end position="237"/>
    </location>
</feature>
<feature type="transmembrane region" description="Helical" evidence="6">
    <location>
        <begin position="110"/>
        <end position="131"/>
    </location>
</feature>
<dbReference type="PANTHER" id="PTHR24421">
    <property type="entry name" value="NITRATE/NITRITE SENSOR PROTEIN NARX-RELATED"/>
    <property type="match status" value="1"/>
</dbReference>
<accession>A0A942TAS4</accession>
<sequence length="621" mass="71066">MGDIGILQKKEQLSRQFLLFISVVGVFIYFQFGLFHLMVPREPMILTLLVLFLFIVELFPVPVWKGQITISFPLVYAIYLIDGLAYTIVFYGIIVAAINIMNRRPLRIIFFNPAMQVISFYIAHLLCQWLYPQMPIEGLSRVLQGIIHFNLLIIPFYFMNNLIVDLVFAIRPQTYNLKIWKMKALFEVYSFLISYGYIVLLHVLGNQRRGTIDVFSFFFFFIPLVCVALLSSIIANLKKEKAKLKALFSISSELNKKIARSDWLTFLKDNLQEFIDVDAWILWKRRPEGWLFRFAAGPVNEDLTMSAETAAALDKITNLTIYHNAKRDPSPAGIFFTKEIGTLLYAPLILENELVGMFVFGRSRTNSFGEDDMRSAATLANQLAVLIKTRWLFAEQEKRLILEERNRIARDIHDGVAQSLAGAIMNLETAQRKFAKMPDDSLRLMGESTEKLRRSLKEVRESIYALRPYPTERVGLLSAITAKINAVKREHNLDINLETRGPEFHLSSMVEKIIFDICQESVQNAVKHAEASKIDILLSYQKENVLLKVKDNGKGFSLFQAMIRAREHPHFGILHMNESADKIQASLQVDSREGAGTEITLTVPRMGIEGSDLRDQAYASR</sequence>
<dbReference type="PANTHER" id="PTHR24421:SF62">
    <property type="entry name" value="SENSORY TRANSDUCTION HISTIDINE KINASE"/>
    <property type="match status" value="1"/>
</dbReference>
<dbReference type="GO" id="GO:0000155">
    <property type="term" value="F:phosphorelay sensor kinase activity"/>
    <property type="evidence" value="ECO:0007669"/>
    <property type="project" value="InterPro"/>
</dbReference>
<dbReference type="Pfam" id="PF13185">
    <property type="entry name" value="GAF_2"/>
    <property type="match status" value="1"/>
</dbReference>
<organism evidence="8">
    <name type="scientific">Neobacillus citreus</name>
    <dbReference type="NCBI Taxonomy" id="2833578"/>
    <lineage>
        <taxon>Bacteria</taxon>
        <taxon>Bacillati</taxon>
        <taxon>Bacillota</taxon>
        <taxon>Bacilli</taxon>
        <taxon>Bacillales</taxon>
        <taxon>Bacillaceae</taxon>
        <taxon>Neobacillus</taxon>
    </lineage>
</organism>
<evidence type="ECO:0000256" key="1">
    <source>
        <dbReference type="ARBA" id="ARBA00000085"/>
    </source>
</evidence>
<dbReference type="Gene3D" id="3.30.565.10">
    <property type="entry name" value="Histidine kinase-like ATPase, C-terminal domain"/>
    <property type="match status" value="1"/>
</dbReference>
<keyword evidence="10" id="KW-1185">Reference proteome</keyword>
<evidence type="ECO:0000256" key="6">
    <source>
        <dbReference type="SAM" id="Phobius"/>
    </source>
</evidence>
<dbReference type="EMBL" id="JAGYPE010000010">
    <property type="protein sequence ID" value="MBS4188088.1"/>
    <property type="molecule type" value="Genomic_DNA"/>
</dbReference>
<comment type="caution">
    <text evidence="8">The sequence shown here is derived from an EMBL/GenBank/DDBJ whole genome shotgun (WGS) entry which is preliminary data.</text>
</comment>
<dbReference type="CDD" id="cd16917">
    <property type="entry name" value="HATPase_UhpB-NarQ-NarX-like"/>
    <property type="match status" value="1"/>
</dbReference>
<keyword evidence="3" id="KW-0808">Transferase</keyword>
<feature type="transmembrane region" description="Helical" evidence="6">
    <location>
        <begin position="143"/>
        <end position="163"/>
    </location>
</feature>
<feature type="transmembrane region" description="Helical" evidence="6">
    <location>
        <begin position="17"/>
        <end position="37"/>
    </location>
</feature>
<dbReference type="InterPro" id="IPR003018">
    <property type="entry name" value="GAF"/>
</dbReference>
<dbReference type="Proteomes" id="UP000677265">
    <property type="component" value="Unassembled WGS sequence"/>
</dbReference>
<dbReference type="EMBL" id="JAGYPE020000066">
    <property type="protein sequence ID" value="MCH6268766.1"/>
    <property type="molecule type" value="Genomic_DNA"/>
</dbReference>
<dbReference type="Pfam" id="PF02518">
    <property type="entry name" value="HATPase_c"/>
    <property type="match status" value="1"/>
</dbReference>
<evidence type="ECO:0000259" key="7">
    <source>
        <dbReference type="SMART" id="SM00387"/>
    </source>
</evidence>
<dbReference type="InterPro" id="IPR036890">
    <property type="entry name" value="HATPase_C_sf"/>
</dbReference>
<dbReference type="InterPro" id="IPR029016">
    <property type="entry name" value="GAF-like_dom_sf"/>
</dbReference>
<reference evidence="8" key="1">
    <citation type="submission" date="2021-05" db="EMBL/GenBank/DDBJ databases">
        <title>Novel Bacillus species.</title>
        <authorList>
            <person name="Liu G."/>
        </authorList>
    </citation>
    <scope>NUCLEOTIDE SEQUENCE</scope>
    <source>
        <strain evidence="8 10">FJAT-50051</strain>
    </source>
</reference>
<dbReference type="GO" id="GO:0046983">
    <property type="term" value="F:protein dimerization activity"/>
    <property type="evidence" value="ECO:0007669"/>
    <property type="project" value="InterPro"/>
</dbReference>
<dbReference type="AlphaFoldDB" id="A0A942TAS4"/>
<dbReference type="SUPFAM" id="SSF55781">
    <property type="entry name" value="GAF domain-like"/>
    <property type="match status" value="1"/>
</dbReference>
<feature type="transmembrane region" description="Helical" evidence="6">
    <location>
        <begin position="184"/>
        <end position="205"/>
    </location>
</feature>
<keyword evidence="6" id="KW-1133">Transmembrane helix</keyword>
<evidence type="ECO:0000313" key="10">
    <source>
        <dbReference type="Proteomes" id="UP000677265"/>
    </source>
</evidence>
<proteinExistence type="predicted"/>
<evidence type="ECO:0000256" key="2">
    <source>
        <dbReference type="ARBA" id="ARBA00012438"/>
    </source>
</evidence>
<name>A0A942TAS4_9BACI</name>
<evidence type="ECO:0000313" key="9">
    <source>
        <dbReference type="EMBL" id="MCH6268766.1"/>
    </source>
</evidence>
<dbReference type="Gene3D" id="3.30.450.40">
    <property type="match status" value="1"/>
</dbReference>
<evidence type="ECO:0000256" key="3">
    <source>
        <dbReference type="ARBA" id="ARBA00022679"/>
    </source>
</evidence>
<keyword evidence="6" id="KW-0472">Membrane</keyword>
<dbReference type="RefSeq" id="WP_213147906.1">
    <property type="nucleotide sequence ID" value="NZ_JAGYPE020000066.1"/>
</dbReference>
<dbReference type="EC" id="2.7.13.3" evidence="2"/>
<dbReference type="InterPro" id="IPR011712">
    <property type="entry name" value="Sig_transdc_His_kin_sub3_dim/P"/>
</dbReference>